<evidence type="ECO:0000313" key="14">
    <source>
        <dbReference type="Proteomes" id="UP000747542"/>
    </source>
</evidence>
<feature type="region of interest" description="Disordered" evidence="10">
    <location>
        <begin position="280"/>
        <end position="299"/>
    </location>
</feature>
<evidence type="ECO:0000256" key="6">
    <source>
        <dbReference type="ARBA" id="ARBA00023136"/>
    </source>
</evidence>
<name>A0A8J5THZ6_HOMAM</name>
<evidence type="ECO:0000256" key="5">
    <source>
        <dbReference type="ARBA" id="ARBA00023040"/>
    </source>
</evidence>
<evidence type="ECO:0000256" key="1">
    <source>
        <dbReference type="ARBA" id="ARBA00004141"/>
    </source>
</evidence>
<dbReference type="GO" id="GO:0005886">
    <property type="term" value="C:plasma membrane"/>
    <property type="evidence" value="ECO:0007669"/>
    <property type="project" value="TreeGrafter"/>
</dbReference>
<accession>A0A8J5THZ6</accession>
<organism evidence="13 14">
    <name type="scientific">Homarus americanus</name>
    <name type="common">American lobster</name>
    <dbReference type="NCBI Taxonomy" id="6706"/>
    <lineage>
        <taxon>Eukaryota</taxon>
        <taxon>Metazoa</taxon>
        <taxon>Ecdysozoa</taxon>
        <taxon>Arthropoda</taxon>
        <taxon>Crustacea</taxon>
        <taxon>Multicrustacea</taxon>
        <taxon>Malacostraca</taxon>
        <taxon>Eumalacostraca</taxon>
        <taxon>Eucarida</taxon>
        <taxon>Decapoda</taxon>
        <taxon>Pleocyemata</taxon>
        <taxon>Astacidea</taxon>
        <taxon>Nephropoidea</taxon>
        <taxon>Nephropidae</taxon>
        <taxon>Homarus</taxon>
    </lineage>
</organism>
<feature type="transmembrane region" description="Helical" evidence="11">
    <location>
        <begin position="87"/>
        <end position="115"/>
    </location>
</feature>
<feature type="domain" description="G-protein coupled receptors family 1 profile" evidence="12">
    <location>
        <begin position="1"/>
        <end position="199"/>
    </location>
</feature>
<keyword evidence="8 9" id="KW-0807">Transducer</keyword>
<keyword evidence="14" id="KW-1185">Reference proteome</keyword>
<gene>
    <name evidence="13" type="primary">Trhr-L1</name>
    <name evidence="13" type="ORF">Hamer_G022719</name>
</gene>
<dbReference type="InterPro" id="IPR017452">
    <property type="entry name" value="GPCR_Rhodpsn_7TM"/>
</dbReference>
<evidence type="ECO:0000256" key="11">
    <source>
        <dbReference type="SAM" id="Phobius"/>
    </source>
</evidence>
<dbReference type="Proteomes" id="UP000747542">
    <property type="component" value="Unassembled WGS sequence"/>
</dbReference>
<comment type="similarity">
    <text evidence="2 9">Belongs to the G-protein coupled receptor 1 family.</text>
</comment>
<keyword evidence="7 9" id="KW-0675">Receptor</keyword>
<evidence type="ECO:0000256" key="8">
    <source>
        <dbReference type="ARBA" id="ARBA00023224"/>
    </source>
</evidence>
<dbReference type="SUPFAM" id="SSF81321">
    <property type="entry name" value="Family A G protein-coupled receptor-like"/>
    <property type="match status" value="1"/>
</dbReference>
<evidence type="ECO:0000256" key="4">
    <source>
        <dbReference type="ARBA" id="ARBA00022989"/>
    </source>
</evidence>
<sequence length="299" mass="34540">MSVVHASALSLVVISLERYHVICQPLQAGYRCTKAKAVVAITIIWAISFISAGPLLMIVQYNIARFYDGTYKPQCIMPIHGNWIKSYFFATSILFFFLPLFLLVVLYTIIARQLLVDTYELTHKKENPQMRARRQVVVMLATVVLFFFLCILPMRVLYFWIMTVPNETVTSLGIEGYYNLLYFCRIMYYINSSINPILYNMTSTKFRTAFRRVFRGKRGRLRRQHTYSNTSFNNPTVSNNLRLNYGTNCSMVYKTLFSKTVVSNQYSYASTGSNSSQVTRQTSLVSTNRSHVNTKDTFV</sequence>
<dbReference type="PROSITE" id="PS50262">
    <property type="entry name" value="G_PROTEIN_RECEP_F1_2"/>
    <property type="match status" value="1"/>
</dbReference>
<comment type="subcellular location">
    <subcellularLocation>
        <location evidence="1">Membrane</location>
        <topology evidence="1">Multi-pass membrane protein</topology>
    </subcellularLocation>
</comment>
<keyword evidence="4 11" id="KW-1133">Transmembrane helix</keyword>
<evidence type="ECO:0000256" key="3">
    <source>
        <dbReference type="ARBA" id="ARBA00022692"/>
    </source>
</evidence>
<dbReference type="PRINTS" id="PR00237">
    <property type="entry name" value="GPCRRHODOPSN"/>
</dbReference>
<feature type="transmembrane region" description="Helical" evidence="11">
    <location>
        <begin position="180"/>
        <end position="202"/>
    </location>
</feature>
<keyword evidence="5 9" id="KW-0297">G-protein coupled receptor</keyword>
<keyword evidence="6 11" id="KW-0472">Membrane</keyword>
<feature type="transmembrane region" description="Helical" evidence="11">
    <location>
        <begin position="37"/>
        <end position="63"/>
    </location>
</feature>
<evidence type="ECO:0000256" key="7">
    <source>
        <dbReference type="ARBA" id="ARBA00023170"/>
    </source>
</evidence>
<comment type="caution">
    <text evidence="13">The sequence shown here is derived from an EMBL/GenBank/DDBJ whole genome shotgun (WGS) entry which is preliminary data.</text>
</comment>
<dbReference type="EMBL" id="JAHLQT010005387">
    <property type="protein sequence ID" value="KAG7175589.1"/>
    <property type="molecule type" value="Genomic_DNA"/>
</dbReference>
<evidence type="ECO:0000256" key="2">
    <source>
        <dbReference type="ARBA" id="ARBA00010663"/>
    </source>
</evidence>
<dbReference type="Gene3D" id="1.20.1070.10">
    <property type="entry name" value="Rhodopsin 7-helix transmembrane proteins"/>
    <property type="match status" value="1"/>
</dbReference>
<evidence type="ECO:0000259" key="12">
    <source>
        <dbReference type="PROSITE" id="PS50262"/>
    </source>
</evidence>
<feature type="compositionally biased region" description="Polar residues" evidence="10">
    <location>
        <begin position="280"/>
        <end position="291"/>
    </location>
</feature>
<dbReference type="GO" id="GO:0004930">
    <property type="term" value="F:G protein-coupled receptor activity"/>
    <property type="evidence" value="ECO:0007669"/>
    <property type="project" value="UniProtKB-KW"/>
</dbReference>
<proteinExistence type="inferred from homology"/>
<dbReference type="InterPro" id="IPR000276">
    <property type="entry name" value="GPCR_Rhodpsn"/>
</dbReference>
<dbReference type="PROSITE" id="PS00237">
    <property type="entry name" value="G_PROTEIN_RECEP_F1_1"/>
    <property type="match status" value="1"/>
</dbReference>
<dbReference type="AlphaFoldDB" id="A0A8J5THZ6"/>
<keyword evidence="3 9" id="KW-0812">Transmembrane</keyword>
<reference evidence="13" key="1">
    <citation type="journal article" date="2021" name="Sci. Adv.">
        <title>The American lobster genome reveals insights on longevity, neural, and immune adaptations.</title>
        <authorList>
            <person name="Polinski J.M."/>
            <person name="Zimin A.V."/>
            <person name="Clark K.F."/>
            <person name="Kohn A.B."/>
            <person name="Sadowski N."/>
            <person name="Timp W."/>
            <person name="Ptitsyn A."/>
            <person name="Khanna P."/>
            <person name="Romanova D.Y."/>
            <person name="Williams P."/>
            <person name="Greenwood S.J."/>
            <person name="Moroz L.L."/>
            <person name="Walt D.R."/>
            <person name="Bodnar A.G."/>
        </authorList>
    </citation>
    <scope>NUCLEOTIDE SEQUENCE</scope>
    <source>
        <strain evidence="13">GMGI-L3</strain>
    </source>
</reference>
<evidence type="ECO:0000313" key="13">
    <source>
        <dbReference type="EMBL" id="KAG7175589.1"/>
    </source>
</evidence>
<protein>
    <submittedName>
        <fullName evidence="13">Thyrotropin-releasing hormone receptor-like 1</fullName>
    </submittedName>
</protein>
<evidence type="ECO:0000256" key="10">
    <source>
        <dbReference type="SAM" id="MobiDB-lite"/>
    </source>
</evidence>
<evidence type="ECO:0000256" key="9">
    <source>
        <dbReference type="RuleBase" id="RU000688"/>
    </source>
</evidence>
<dbReference type="PANTHER" id="PTHR24243">
    <property type="entry name" value="G-PROTEIN COUPLED RECEPTOR"/>
    <property type="match status" value="1"/>
</dbReference>
<dbReference type="PANTHER" id="PTHR24243:SF233">
    <property type="entry name" value="THYROTROPIN-RELEASING HORMONE RECEPTOR"/>
    <property type="match status" value="1"/>
</dbReference>
<feature type="transmembrane region" description="Helical" evidence="11">
    <location>
        <begin position="136"/>
        <end position="160"/>
    </location>
</feature>
<dbReference type="Pfam" id="PF00001">
    <property type="entry name" value="7tm_1"/>
    <property type="match status" value="1"/>
</dbReference>